<keyword evidence="5" id="KW-0862">Zinc</keyword>
<evidence type="ECO:0000256" key="1">
    <source>
        <dbReference type="ARBA" id="ARBA00004123"/>
    </source>
</evidence>
<evidence type="ECO:0000313" key="9">
    <source>
        <dbReference type="EMBL" id="KAK6736361.1"/>
    </source>
</evidence>
<keyword evidence="10" id="KW-1185">Reference proteome</keyword>
<keyword evidence="3" id="KW-0677">Repeat</keyword>
<dbReference type="PROSITE" id="PS50157">
    <property type="entry name" value="ZINC_FINGER_C2H2_2"/>
    <property type="match status" value="6"/>
</dbReference>
<dbReference type="Proteomes" id="UP001303046">
    <property type="component" value="Unassembled WGS sequence"/>
</dbReference>
<feature type="domain" description="C2H2-type" evidence="8">
    <location>
        <begin position="256"/>
        <end position="283"/>
    </location>
</feature>
<keyword evidence="6" id="KW-0539">Nucleus</keyword>
<evidence type="ECO:0000256" key="6">
    <source>
        <dbReference type="ARBA" id="ARBA00023242"/>
    </source>
</evidence>
<evidence type="ECO:0000256" key="4">
    <source>
        <dbReference type="ARBA" id="ARBA00022771"/>
    </source>
</evidence>
<keyword evidence="4 7" id="KW-0863">Zinc-finger</keyword>
<organism evidence="9 10">
    <name type="scientific">Necator americanus</name>
    <name type="common">Human hookworm</name>
    <dbReference type="NCBI Taxonomy" id="51031"/>
    <lineage>
        <taxon>Eukaryota</taxon>
        <taxon>Metazoa</taxon>
        <taxon>Ecdysozoa</taxon>
        <taxon>Nematoda</taxon>
        <taxon>Chromadorea</taxon>
        <taxon>Rhabditida</taxon>
        <taxon>Rhabditina</taxon>
        <taxon>Rhabditomorpha</taxon>
        <taxon>Strongyloidea</taxon>
        <taxon>Ancylostomatidae</taxon>
        <taxon>Bunostominae</taxon>
        <taxon>Necator</taxon>
    </lineage>
</organism>
<feature type="domain" description="C2H2-type" evidence="8">
    <location>
        <begin position="407"/>
        <end position="434"/>
    </location>
</feature>
<dbReference type="InterPro" id="IPR013087">
    <property type="entry name" value="Znf_C2H2_type"/>
</dbReference>
<sequence length="461" mass="52035">MQLFTSSKGMALRNTSAVVDVDSICCSSESCHSTADVDGARSAQILSRSELRRAIQERPECRMQTDGEAKVQTSLRSFDESVLFDGECFESFGTTAEASSTGSRGERLTQCIHSTTTKQPWHFIDGMRGIELVDSKCYRTPHGFQKEATFPCESLFDFIPTTNNEDSGSGSLSTAVGTQDTVFARRSGPLERFTLMIGENILQFKVVKGYEHNSDSDEPWNSVSGYKCSLCGKIFPSKTMWEKHIIEIHSCSVKELHCDICGAVFTTKVSLALHMRFHTGPRPFRCTICTKTFCRSSTLALHMKMHVTGHRHFCQICGRWFKSGVALADHENACLAALNGDFINVSRPFRWQCSYCEKMFHHRRDKNIHERVHTGEKPYTCGYCGRGFTQSQTLTIHIRTHTGEKPYPCHICGQEFRDSSALRKHEYRHAALQSSASPLYEDSTIEIDMEEGERLWNERSS</sequence>
<evidence type="ECO:0000256" key="5">
    <source>
        <dbReference type="ARBA" id="ARBA00022833"/>
    </source>
</evidence>
<dbReference type="InterPro" id="IPR036236">
    <property type="entry name" value="Znf_C2H2_sf"/>
</dbReference>
<dbReference type="SMART" id="SM00355">
    <property type="entry name" value="ZnF_C2H2"/>
    <property type="match status" value="7"/>
</dbReference>
<feature type="domain" description="C2H2-type" evidence="8">
    <location>
        <begin position="351"/>
        <end position="378"/>
    </location>
</feature>
<dbReference type="PANTHER" id="PTHR24394:SF29">
    <property type="entry name" value="MYONEURIN"/>
    <property type="match status" value="1"/>
</dbReference>
<protein>
    <recommendedName>
        <fullName evidence="8">C2H2-type domain-containing protein</fullName>
    </recommendedName>
</protein>
<feature type="domain" description="C2H2-type" evidence="8">
    <location>
        <begin position="379"/>
        <end position="406"/>
    </location>
</feature>
<evidence type="ECO:0000313" key="10">
    <source>
        <dbReference type="Proteomes" id="UP001303046"/>
    </source>
</evidence>
<evidence type="ECO:0000259" key="8">
    <source>
        <dbReference type="PROSITE" id="PS50157"/>
    </source>
</evidence>
<gene>
    <name evidence="9" type="primary">Necator_chrII.g6985</name>
    <name evidence="9" type="ORF">RB195_019192</name>
</gene>
<dbReference type="EMBL" id="JAVFWL010000002">
    <property type="protein sequence ID" value="KAK6736361.1"/>
    <property type="molecule type" value="Genomic_DNA"/>
</dbReference>
<reference evidence="9 10" key="1">
    <citation type="submission" date="2023-08" db="EMBL/GenBank/DDBJ databases">
        <title>A Necator americanus chromosomal reference genome.</title>
        <authorList>
            <person name="Ilik V."/>
            <person name="Petrzelkova K.J."/>
            <person name="Pardy F."/>
            <person name="Fuh T."/>
            <person name="Niatou-Singa F.S."/>
            <person name="Gouil Q."/>
            <person name="Baker L."/>
            <person name="Ritchie M.E."/>
            <person name="Jex A.R."/>
            <person name="Gazzola D."/>
            <person name="Li H."/>
            <person name="Toshio Fujiwara R."/>
            <person name="Zhan B."/>
            <person name="Aroian R.V."/>
            <person name="Pafco B."/>
            <person name="Schwarz E.M."/>
        </authorList>
    </citation>
    <scope>NUCLEOTIDE SEQUENCE [LARGE SCALE GENOMIC DNA]</scope>
    <source>
        <strain evidence="9 10">Aroian</strain>
        <tissue evidence="9">Whole animal</tissue>
    </source>
</reference>
<comment type="caution">
    <text evidence="9">The sequence shown here is derived from an EMBL/GenBank/DDBJ whole genome shotgun (WGS) entry which is preliminary data.</text>
</comment>
<evidence type="ECO:0000256" key="7">
    <source>
        <dbReference type="PROSITE-ProRule" id="PRU00042"/>
    </source>
</evidence>
<keyword evidence="2" id="KW-0479">Metal-binding</keyword>
<comment type="subcellular location">
    <subcellularLocation>
        <location evidence="1">Nucleus</location>
    </subcellularLocation>
</comment>
<dbReference type="SUPFAM" id="SSF57667">
    <property type="entry name" value="beta-beta-alpha zinc fingers"/>
    <property type="match status" value="4"/>
</dbReference>
<name>A0ABR1CGL3_NECAM</name>
<dbReference type="PROSITE" id="PS00028">
    <property type="entry name" value="ZINC_FINGER_C2H2_1"/>
    <property type="match status" value="6"/>
</dbReference>
<feature type="domain" description="C2H2-type" evidence="8">
    <location>
        <begin position="226"/>
        <end position="250"/>
    </location>
</feature>
<evidence type="ECO:0000256" key="2">
    <source>
        <dbReference type="ARBA" id="ARBA00022723"/>
    </source>
</evidence>
<accession>A0ABR1CGL3</accession>
<proteinExistence type="predicted"/>
<dbReference type="PANTHER" id="PTHR24394">
    <property type="entry name" value="ZINC FINGER PROTEIN"/>
    <property type="match status" value="1"/>
</dbReference>
<dbReference type="Gene3D" id="3.30.160.60">
    <property type="entry name" value="Classic Zinc Finger"/>
    <property type="match status" value="5"/>
</dbReference>
<dbReference type="Pfam" id="PF00096">
    <property type="entry name" value="zf-C2H2"/>
    <property type="match status" value="5"/>
</dbReference>
<feature type="domain" description="C2H2-type" evidence="8">
    <location>
        <begin position="284"/>
        <end position="306"/>
    </location>
</feature>
<evidence type="ECO:0000256" key="3">
    <source>
        <dbReference type="ARBA" id="ARBA00022737"/>
    </source>
</evidence>